<dbReference type="OrthoDB" id="2658073at2"/>
<name>A0A229UMD5_9BACL</name>
<protein>
    <submittedName>
        <fullName evidence="2">Uncharacterized protein</fullName>
    </submittedName>
</protein>
<evidence type="ECO:0000256" key="1">
    <source>
        <dbReference type="SAM" id="Phobius"/>
    </source>
</evidence>
<dbReference type="EMBL" id="NMQW01000031">
    <property type="protein sequence ID" value="OXM84455.1"/>
    <property type="molecule type" value="Genomic_DNA"/>
</dbReference>
<evidence type="ECO:0000313" key="2">
    <source>
        <dbReference type="EMBL" id="OXM84455.1"/>
    </source>
</evidence>
<dbReference type="AlphaFoldDB" id="A0A229UMD5"/>
<evidence type="ECO:0000313" key="3">
    <source>
        <dbReference type="Proteomes" id="UP000215509"/>
    </source>
</evidence>
<reference evidence="2 3" key="1">
    <citation type="submission" date="2017-07" db="EMBL/GenBank/DDBJ databases">
        <title>Genome sequencing and assembly of Paenibacillus rigui.</title>
        <authorList>
            <person name="Mayilraj S."/>
        </authorList>
    </citation>
    <scope>NUCLEOTIDE SEQUENCE [LARGE SCALE GENOMIC DNA]</scope>
    <source>
        <strain evidence="2 3">JCM 16352</strain>
    </source>
</reference>
<dbReference type="Proteomes" id="UP000215509">
    <property type="component" value="Unassembled WGS sequence"/>
</dbReference>
<comment type="caution">
    <text evidence="2">The sequence shown here is derived from an EMBL/GenBank/DDBJ whole genome shotgun (WGS) entry which is preliminary data.</text>
</comment>
<organism evidence="2 3">
    <name type="scientific">Paenibacillus rigui</name>
    <dbReference type="NCBI Taxonomy" id="554312"/>
    <lineage>
        <taxon>Bacteria</taxon>
        <taxon>Bacillati</taxon>
        <taxon>Bacillota</taxon>
        <taxon>Bacilli</taxon>
        <taxon>Bacillales</taxon>
        <taxon>Paenibacillaceae</taxon>
        <taxon>Paenibacillus</taxon>
    </lineage>
</organism>
<keyword evidence="1" id="KW-1133">Transmembrane helix</keyword>
<keyword evidence="1" id="KW-0472">Membrane</keyword>
<feature type="transmembrane region" description="Helical" evidence="1">
    <location>
        <begin position="36"/>
        <end position="53"/>
    </location>
</feature>
<sequence length="76" mass="8998">MSNIFLVCFLFLVLLHIILDMKKMRSQQPSLKAMYFILYSVTITLFISMLWGVKFPMPSYFFVNDISTWVHKTLQA</sequence>
<gene>
    <name evidence="2" type="ORF">CF651_20495</name>
</gene>
<dbReference type="RefSeq" id="WP_094016737.1">
    <property type="nucleotide sequence ID" value="NZ_NMQW01000031.1"/>
</dbReference>
<keyword evidence="3" id="KW-1185">Reference proteome</keyword>
<proteinExistence type="predicted"/>
<accession>A0A229UMD5</accession>
<keyword evidence="1" id="KW-0812">Transmembrane</keyword>